<feature type="signal peptide" evidence="2">
    <location>
        <begin position="1"/>
        <end position="18"/>
    </location>
</feature>
<dbReference type="Gene3D" id="1.50.10.100">
    <property type="entry name" value="Chondroitin AC/alginate lyase"/>
    <property type="match status" value="1"/>
</dbReference>
<dbReference type="KEGG" id="bcel:BcellWH2_04865"/>
<dbReference type="InterPro" id="IPR012480">
    <property type="entry name" value="Hepar_II_III_C"/>
</dbReference>
<dbReference type="Pfam" id="PF26377">
    <property type="entry name" value="Ulvan_lyase_2nd"/>
    <property type="match status" value="1"/>
</dbReference>
<gene>
    <name evidence="5" type="ORF">BcellWH2_04865</name>
</gene>
<evidence type="ECO:0000256" key="2">
    <source>
        <dbReference type="SAM" id="SignalP"/>
    </source>
</evidence>
<keyword evidence="2" id="KW-0732">Signal</keyword>
<evidence type="ECO:0000259" key="3">
    <source>
        <dbReference type="Pfam" id="PF07940"/>
    </source>
</evidence>
<dbReference type="EMBL" id="CP012801">
    <property type="protein sequence ID" value="ALJ62074.1"/>
    <property type="molecule type" value="Genomic_DNA"/>
</dbReference>
<comment type="subcellular location">
    <subcellularLocation>
        <location evidence="1">Cell envelope</location>
    </subcellularLocation>
</comment>
<name>A0A0P0GUU6_9BACE</name>
<feature type="domain" description="Heparinase II/III-like C-terminal" evidence="3">
    <location>
        <begin position="508"/>
        <end position="580"/>
    </location>
</feature>
<evidence type="ECO:0000313" key="5">
    <source>
        <dbReference type="EMBL" id="ALJ62074.1"/>
    </source>
</evidence>
<organism evidence="5 6">
    <name type="scientific">Bacteroides cellulosilyticus</name>
    <dbReference type="NCBI Taxonomy" id="246787"/>
    <lineage>
        <taxon>Bacteria</taxon>
        <taxon>Pseudomonadati</taxon>
        <taxon>Bacteroidota</taxon>
        <taxon>Bacteroidia</taxon>
        <taxon>Bacteroidales</taxon>
        <taxon>Bacteroidaceae</taxon>
        <taxon>Bacteroides</taxon>
    </lineage>
</organism>
<dbReference type="AlphaFoldDB" id="A0A0P0GUU6"/>
<dbReference type="InterPro" id="IPR008929">
    <property type="entry name" value="Chondroitin_lyas"/>
</dbReference>
<proteinExistence type="predicted"/>
<evidence type="ECO:0000256" key="1">
    <source>
        <dbReference type="ARBA" id="ARBA00004196"/>
    </source>
</evidence>
<dbReference type="GO" id="GO:0030313">
    <property type="term" value="C:cell envelope"/>
    <property type="evidence" value="ECO:0007669"/>
    <property type="project" value="UniProtKB-SubCell"/>
</dbReference>
<dbReference type="Pfam" id="PF07940">
    <property type="entry name" value="Hepar_II_III_C"/>
    <property type="match status" value="1"/>
</dbReference>
<protein>
    <submittedName>
        <fullName evidence="5">Heparinase II/III-like protein</fullName>
    </submittedName>
</protein>
<dbReference type="GO" id="GO:0016829">
    <property type="term" value="F:lyase activity"/>
    <property type="evidence" value="ECO:0007669"/>
    <property type="project" value="InterPro"/>
</dbReference>
<dbReference type="SUPFAM" id="SSF48230">
    <property type="entry name" value="Chondroitin AC/alginate lyase"/>
    <property type="match status" value="1"/>
</dbReference>
<dbReference type="Proteomes" id="UP000061809">
    <property type="component" value="Chromosome"/>
</dbReference>
<evidence type="ECO:0000259" key="4">
    <source>
        <dbReference type="Pfam" id="PF26377"/>
    </source>
</evidence>
<accession>A0A0P0GUU6</accession>
<dbReference type="Gene3D" id="2.70.98.70">
    <property type="match status" value="1"/>
</dbReference>
<evidence type="ECO:0000313" key="6">
    <source>
        <dbReference type="Proteomes" id="UP000061809"/>
    </source>
</evidence>
<sequence>MKVLSLLICLLFSGILQAQEVKIAFQKQLPNSHPRYLTDSNSKSETLNLIEKEDWAKDVFEKLKKRTDLYANLTDAQPDWLLSRLAMYWKSHATDVYIKGETFDHAGGEKAPAPTVRYTGTRGTFATHGRPRLEDVVPYDDDAEGNVTFCNNALPGRPMESVHPSKTGRNIESLNREIMGIARDAAFLYWLTGEERYAKLAAGVFDTYMTGIYYRNVPIDLNHGHQQTLVGMSSFEVIHEDILYDIVPLYDFLYDYLNTRHTDKMDIYAGAFKKWADNIIANGVPHNNWNLMQARYVMNIGMILENNKQYADGKGREYYIDYVLNRSSIRQWSLTKLADYGFDPKTGIWAECPGYSNVVLNDYTSSATLFDRNLNYDLVKAMPVLSKAVVATPQYLFPNRMICGFGDTHPGYLNTNPISRMIRNAQHNGKKEQEEYFTAMLKCFHPDAGKTKDNKKSVPVSISSFFDEKPLELNPNIEAGKIEQYVSPFFYAPNVSWLVQRNGMNPRNSLMISLNASEGNHMHANGISMELYGKGYVLAPDAGIGLYLYSGLDYLEYYSQFPSHNTVCVDGISSYPVMKSNHSFDLKSSFPVSSEPGKAFTSVTYSDVSFREPESRADQTRMMSIVTTGPETGYYVDIFRSRKERGSDKMHDYFYHNLGQTLTLTGTDGTDLNLQPTEELAFAGAHLYAYSYIYDKKSATTNKDIKATFTIAMPDKDDISMNLWMKGETDREVFTALSPMTEGLSRTPGMPYNIKEQPTLTFVARQKGEAWNRPFVAVYEPSSVKEPGCIAEVSFPEVKSKTENSATSICVVQKDGRIDYILSSDTPTDICTSGKMSAQATYALWGNKKGDDCTFFLGHGTLLSTPNVVIKAETPAEILLEFKKGAWYYTASADCAISIKKKTYKLKANTAEMELK</sequence>
<dbReference type="InterPro" id="IPR058849">
    <property type="entry name" value="Ulvan_lyase_2nd"/>
</dbReference>
<feature type="chain" id="PRO_5006048137" evidence="2">
    <location>
        <begin position="19"/>
        <end position="916"/>
    </location>
</feature>
<dbReference type="PATRIC" id="fig|246787.4.peg.5023"/>
<feature type="domain" description="Endo-acting ulvan lyase 2nd" evidence="4">
    <location>
        <begin position="346"/>
        <end position="457"/>
    </location>
</feature>
<dbReference type="RefSeq" id="WP_029428847.1">
    <property type="nucleotide sequence ID" value="NZ_CP012801.1"/>
</dbReference>
<reference evidence="5 6" key="1">
    <citation type="journal article" date="2015" name="Science">
        <title>Genetic determinants of in vivo fitness and diet responsiveness in multiple human gut Bacteroides.</title>
        <authorList>
            <person name="Wu M."/>
            <person name="McNulty N.P."/>
            <person name="Rodionov D.A."/>
            <person name="Khoroshkin M.S."/>
            <person name="Griffin N.W."/>
            <person name="Cheng J."/>
            <person name="Latreille P."/>
            <person name="Kerstetter R.A."/>
            <person name="Terrapon N."/>
            <person name="Henrissat B."/>
            <person name="Osterman A.L."/>
            <person name="Gordon J.I."/>
        </authorList>
    </citation>
    <scope>NUCLEOTIDE SEQUENCE [LARGE SCALE GENOMIC DNA]</scope>
    <source>
        <strain evidence="5 6">WH2</strain>
    </source>
</reference>